<feature type="domain" description="ABC transporter" evidence="3">
    <location>
        <begin position="49"/>
        <end position="295"/>
    </location>
</feature>
<dbReference type="PROSITE" id="PS00211">
    <property type="entry name" value="ABC_TRANSPORTER_1"/>
    <property type="match status" value="1"/>
</dbReference>
<dbReference type="NCBIfam" id="TIGR01978">
    <property type="entry name" value="sufC"/>
    <property type="match status" value="1"/>
</dbReference>
<gene>
    <name evidence="4" type="ORF">VFH_VI182200</name>
</gene>
<accession>A0AAV1BAY3</accession>
<evidence type="ECO:0000313" key="5">
    <source>
        <dbReference type="Proteomes" id="UP001157006"/>
    </source>
</evidence>
<dbReference type="InterPro" id="IPR017871">
    <property type="entry name" value="ABC_transporter-like_CS"/>
</dbReference>
<keyword evidence="2" id="KW-0067">ATP-binding</keyword>
<organism evidence="4 5">
    <name type="scientific">Vicia faba</name>
    <name type="common">Broad bean</name>
    <name type="synonym">Faba vulgaris</name>
    <dbReference type="NCBI Taxonomy" id="3906"/>
    <lineage>
        <taxon>Eukaryota</taxon>
        <taxon>Viridiplantae</taxon>
        <taxon>Streptophyta</taxon>
        <taxon>Embryophyta</taxon>
        <taxon>Tracheophyta</taxon>
        <taxon>Spermatophyta</taxon>
        <taxon>Magnoliopsida</taxon>
        <taxon>eudicotyledons</taxon>
        <taxon>Gunneridae</taxon>
        <taxon>Pentapetalae</taxon>
        <taxon>rosids</taxon>
        <taxon>fabids</taxon>
        <taxon>Fabales</taxon>
        <taxon>Fabaceae</taxon>
        <taxon>Papilionoideae</taxon>
        <taxon>50 kb inversion clade</taxon>
        <taxon>NPAAA clade</taxon>
        <taxon>Hologalegina</taxon>
        <taxon>IRL clade</taxon>
        <taxon>Fabeae</taxon>
        <taxon>Vicia</taxon>
    </lineage>
</organism>
<dbReference type="AlphaFoldDB" id="A0AAV1BAY3"/>
<dbReference type="EMBL" id="OX451741">
    <property type="protein sequence ID" value="CAI8619661.1"/>
    <property type="molecule type" value="Genomic_DNA"/>
</dbReference>
<dbReference type="InterPro" id="IPR003593">
    <property type="entry name" value="AAA+_ATPase"/>
</dbReference>
<dbReference type="InterPro" id="IPR027417">
    <property type="entry name" value="P-loop_NTPase"/>
</dbReference>
<evidence type="ECO:0000259" key="3">
    <source>
        <dbReference type="PROSITE" id="PS50893"/>
    </source>
</evidence>
<dbReference type="Pfam" id="PF00005">
    <property type="entry name" value="ABC_tran"/>
    <property type="match status" value="1"/>
</dbReference>
<sequence>MAISSSSSSSSSLSLSLPFQFRFSLKTQTRRNFPCVTAVAAASGEVPLLQVNDLRAKIVESNLEILKGVNLTVNRGEVHAIMGKNGSGKSTFAKVLVGHPDYEVTGGSVVFKGENLLEMEPEERALEGLFMSFQSPVAIPGVSNDQFLAMAYNARRKKLGLPELGPLECFSYLMEKLQLVNMKVDFLNRNVNEGFSGGERKRNEILQLAVLGADLAILDEIDSGLDVDALRDVASAVNKILTPENSLLMITHYRRILDLLKPSHVHVMDNGKIARTGDLSMVDAIEADGYEPVSALL</sequence>
<evidence type="ECO:0000313" key="4">
    <source>
        <dbReference type="EMBL" id="CAI8619661.1"/>
    </source>
</evidence>
<protein>
    <recommendedName>
        <fullName evidence="3">ABC transporter domain-containing protein</fullName>
    </recommendedName>
</protein>
<name>A0AAV1BAY3_VICFA</name>
<dbReference type="PANTHER" id="PTHR43204">
    <property type="entry name" value="ABC TRANSPORTER I FAMILY MEMBER 6, CHLOROPLASTIC"/>
    <property type="match status" value="1"/>
</dbReference>
<dbReference type="InterPro" id="IPR010230">
    <property type="entry name" value="FeS-cluster_ATPase_SufC"/>
</dbReference>
<dbReference type="SMART" id="SM00382">
    <property type="entry name" value="AAA"/>
    <property type="match status" value="1"/>
</dbReference>
<proteinExistence type="predicted"/>
<dbReference type="Gene3D" id="3.40.50.300">
    <property type="entry name" value="P-loop containing nucleotide triphosphate hydrolases"/>
    <property type="match status" value="1"/>
</dbReference>
<dbReference type="InterPro" id="IPR003439">
    <property type="entry name" value="ABC_transporter-like_ATP-bd"/>
</dbReference>
<keyword evidence="1" id="KW-0547">Nucleotide-binding</keyword>
<dbReference type="PANTHER" id="PTHR43204:SF1">
    <property type="entry name" value="ABC TRANSPORTER I FAMILY MEMBER 6, CHLOROPLASTIC"/>
    <property type="match status" value="1"/>
</dbReference>
<dbReference type="SUPFAM" id="SSF52540">
    <property type="entry name" value="P-loop containing nucleoside triphosphate hydrolases"/>
    <property type="match status" value="1"/>
</dbReference>
<dbReference type="Proteomes" id="UP001157006">
    <property type="component" value="Chromosome 6"/>
</dbReference>
<evidence type="ECO:0000256" key="1">
    <source>
        <dbReference type="ARBA" id="ARBA00022741"/>
    </source>
</evidence>
<dbReference type="GO" id="GO:0016887">
    <property type="term" value="F:ATP hydrolysis activity"/>
    <property type="evidence" value="ECO:0007669"/>
    <property type="project" value="InterPro"/>
</dbReference>
<evidence type="ECO:0000256" key="2">
    <source>
        <dbReference type="ARBA" id="ARBA00022840"/>
    </source>
</evidence>
<keyword evidence="5" id="KW-1185">Reference proteome</keyword>
<dbReference type="GO" id="GO:0005524">
    <property type="term" value="F:ATP binding"/>
    <property type="evidence" value="ECO:0007669"/>
    <property type="project" value="UniProtKB-KW"/>
</dbReference>
<dbReference type="CDD" id="cd03217">
    <property type="entry name" value="ABC_FeS_Assembly"/>
    <property type="match status" value="1"/>
</dbReference>
<dbReference type="PROSITE" id="PS50893">
    <property type="entry name" value="ABC_TRANSPORTER_2"/>
    <property type="match status" value="1"/>
</dbReference>
<reference evidence="4 5" key="1">
    <citation type="submission" date="2023-01" db="EMBL/GenBank/DDBJ databases">
        <authorList>
            <person name="Kreplak J."/>
        </authorList>
    </citation>
    <scope>NUCLEOTIDE SEQUENCE [LARGE SCALE GENOMIC DNA]</scope>
</reference>